<keyword evidence="5" id="KW-0547">Nucleotide-binding</keyword>
<evidence type="ECO:0000256" key="2">
    <source>
        <dbReference type="ARBA" id="ARBA00022527"/>
    </source>
</evidence>
<dbReference type="PANTHER" id="PTHR43289:SF6">
    <property type="entry name" value="SERINE_THREONINE-PROTEIN KINASE NEKL-3"/>
    <property type="match status" value="1"/>
</dbReference>
<feature type="compositionally biased region" description="Gly residues" evidence="10">
    <location>
        <begin position="445"/>
        <end position="459"/>
    </location>
</feature>
<dbReference type="InterPro" id="IPR000719">
    <property type="entry name" value="Prot_kinase_dom"/>
</dbReference>
<dbReference type="InterPro" id="IPR008271">
    <property type="entry name" value="Ser/Thr_kinase_AS"/>
</dbReference>
<dbReference type="PROSITE" id="PS50011">
    <property type="entry name" value="PROTEIN_KINASE_DOM"/>
    <property type="match status" value="1"/>
</dbReference>
<evidence type="ECO:0000256" key="11">
    <source>
        <dbReference type="SAM" id="Phobius"/>
    </source>
</evidence>
<organism evidence="13 14">
    <name type="scientific">Glycomyces harbinensis</name>
    <dbReference type="NCBI Taxonomy" id="58114"/>
    <lineage>
        <taxon>Bacteria</taxon>
        <taxon>Bacillati</taxon>
        <taxon>Actinomycetota</taxon>
        <taxon>Actinomycetes</taxon>
        <taxon>Glycomycetales</taxon>
        <taxon>Glycomycetaceae</taxon>
        <taxon>Glycomyces</taxon>
    </lineage>
</organism>
<keyword evidence="2 13" id="KW-0723">Serine/threonine-protein kinase</keyword>
<dbReference type="OrthoDB" id="9762169at2"/>
<reference evidence="14" key="1">
    <citation type="submission" date="2016-10" db="EMBL/GenBank/DDBJ databases">
        <authorList>
            <person name="Varghese N."/>
            <person name="Submissions S."/>
        </authorList>
    </citation>
    <scope>NUCLEOTIDE SEQUENCE [LARGE SCALE GENOMIC DNA]</scope>
    <source>
        <strain evidence="14">CGMCC 4.3516</strain>
    </source>
</reference>
<dbReference type="GO" id="GO:0045717">
    <property type="term" value="P:negative regulation of fatty acid biosynthetic process"/>
    <property type="evidence" value="ECO:0007669"/>
    <property type="project" value="UniProtKB-ARBA"/>
</dbReference>
<keyword evidence="11" id="KW-0472">Membrane</keyword>
<feature type="region of interest" description="Disordered" evidence="10">
    <location>
        <begin position="391"/>
        <end position="482"/>
    </location>
</feature>
<feature type="region of interest" description="Disordered" evidence="10">
    <location>
        <begin position="331"/>
        <end position="365"/>
    </location>
</feature>
<evidence type="ECO:0000313" key="13">
    <source>
        <dbReference type="EMBL" id="SDD14363.1"/>
    </source>
</evidence>
<dbReference type="Pfam" id="PF00069">
    <property type="entry name" value="Pkinase"/>
    <property type="match status" value="1"/>
</dbReference>
<dbReference type="Gene3D" id="3.30.200.20">
    <property type="entry name" value="Phosphorylase Kinase, domain 1"/>
    <property type="match status" value="1"/>
</dbReference>
<keyword evidence="11" id="KW-1133">Transmembrane helix</keyword>
<feature type="compositionally biased region" description="Low complexity" evidence="10">
    <location>
        <begin position="414"/>
        <end position="441"/>
    </location>
</feature>
<evidence type="ECO:0000256" key="1">
    <source>
        <dbReference type="ARBA" id="ARBA00012513"/>
    </source>
</evidence>
<dbReference type="EMBL" id="FNAD01000002">
    <property type="protein sequence ID" value="SDD14363.1"/>
    <property type="molecule type" value="Genomic_DNA"/>
</dbReference>
<gene>
    <name evidence="13" type="ORF">SAMN05216270_10210</name>
</gene>
<keyword evidence="3" id="KW-0808">Transferase</keyword>
<dbReference type="FunFam" id="1.10.510.10:FF:000021">
    <property type="entry name" value="Serine/threonine protein kinase"/>
    <property type="match status" value="1"/>
</dbReference>
<dbReference type="PANTHER" id="PTHR43289">
    <property type="entry name" value="MITOGEN-ACTIVATED PROTEIN KINASE KINASE KINASE 20-RELATED"/>
    <property type="match status" value="1"/>
</dbReference>
<keyword evidence="11" id="KW-0812">Transmembrane</keyword>
<feature type="domain" description="Protein kinase" evidence="12">
    <location>
        <begin position="11"/>
        <end position="279"/>
    </location>
</feature>
<evidence type="ECO:0000256" key="6">
    <source>
        <dbReference type="ARBA" id="ARBA00022777"/>
    </source>
</evidence>
<protein>
    <recommendedName>
        <fullName evidence="1">non-specific serine/threonine protein kinase</fullName>
        <ecNumber evidence="1">2.7.11.1</ecNumber>
    </recommendedName>
</protein>
<dbReference type="Gene3D" id="1.10.510.10">
    <property type="entry name" value="Transferase(Phosphotransferase) domain 1"/>
    <property type="match status" value="1"/>
</dbReference>
<evidence type="ECO:0000259" key="12">
    <source>
        <dbReference type="PROSITE" id="PS50011"/>
    </source>
</evidence>
<dbReference type="Gene3D" id="3.30.10.20">
    <property type="match status" value="1"/>
</dbReference>
<dbReference type="CDD" id="cd06577">
    <property type="entry name" value="PASTA_pknB"/>
    <property type="match status" value="1"/>
</dbReference>
<dbReference type="AlphaFoldDB" id="A0A1G6SCA6"/>
<dbReference type="GO" id="GO:0004674">
    <property type="term" value="F:protein serine/threonine kinase activity"/>
    <property type="evidence" value="ECO:0007669"/>
    <property type="project" value="UniProtKB-KW"/>
</dbReference>
<dbReference type="FunFam" id="3.30.200.20:FF:000035">
    <property type="entry name" value="Serine/threonine protein kinase Stk1"/>
    <property type="match status" value="1"/>
</dbReference>
<evidence type="ECO:0000313" key="14">
    <source>
        <dbReference type="Proteomes" id="UP000198949"/>
    </source>
</evidence>
<evidence type="ECO:0000256" key="8">
    <source>
        <dbReference type="ARBA" id="ARBA00047899"/>
    </source>
</evidence>
<dbReference type="CDD" id="cd14014">
    <property type="entry name" value="STKc_PknB_like"/>
    <property type="match status" value="1"/>
</dbReference>
<keyword evidence="7" id="KW-0067">ATP-binding</keyword>
<evidence type="ECO:0000256" key="5">
    <source>
        <dbReference type="ARBA" id="ARBA00022741"/>
    </source>
</evidence>
<proteinExistence type="predicted"/>
<evidence type="ECO:0000256" key="10">
    <source>
        <dbReference type="SAM" id="MobiDB-lite"/>
    </source>
</evidence>
<name>A0A1G6SCA6_9ACTN</name>
<feature type="compositionally biased region" description="Pro residues" evidence="10">
    <location>
        <begin position="342"/>
        <end position="352"/>
    </location>
</feature>
<evidence type="ECO:0000256" key="3">
    <source>
        <dbReference type="ARBA" id="ARBA00022679"/>
    </source>
</evidence>
<dbReference type="GO" id="GO:0005524">
    <property type="term" value="F:ATP binding"/>
    <property type="evidence" value="ECO:0007669"/>
    <property type="project" value="UniProtKB-KW"/>
</dbReference>
<keyword evidence="4" id="KW-0677">Repeat</keyword>
<sequence length="551" mass="57348">MDSGTLIAGRYRLERVIASGGMGSVWRAQDERLEREVAVKVLHAGLDGSQHPRDRFEREAKTLASLKGPGWVEVYDFGEEPDGDREVPYLVMELVEGDSLAELLHREERLDPARTMRIIAEAAETLATAHRRGIVHRDVKPGNILIDADDRVRVVDFGISLFAHRSRLTPTDAVLGTAPYVSPEQLRDKGVTGSSDLYSLGAVAYECLAGAPPFDAEDPAAIIHGHLYSEPPALPGNVPPAIAGVVARTLQKTPEERWPSGEVLAAACRAATTGEHPVAASSPVRGEVGGLFVTAGGSGTGDVPAAPVQAAPVQAAPVESGAEAATVELGPEAGGRPAFVPFTPPAEPPVTPPAVASAPREEDRRKRRRLVLVGVAVAALVAAIGIVVWSPWSGDSPLQAGEGEATTSGEASDDASSGEPSASGSPSAEATSEEASPQGEATTEEGGGTDEGGGETGGGSDEDDETETAPKEGSGEVPPVTGMTTFEARDYLSGQGFTGAVAELGYWFMTPEPAHCTVMQQSPPAGETADYDATISLSYHSRNAEGTTCEW</sequence>
<evidence type="ECO:0000256" key="4">
    <source>
        <dbReference type="ARBA" id="ARBA00022737"/>
    </source>
</evidence>
<evidence type="ECO:0000256" key="9">
    <source>
        <dbReference type="ARBA" id="ARBA00048679"/>
    </source>
</evidence>
<dbReference type="PROSITE" id="PS00108">
    <property type="entry name" value="PROTEIN_KINASE_ST"/>
    <property type="match status" value="1"/>
</dbReference>
<keyword evidence="14" id="KW-1185">Reference proteome</keyword>
<comment type="catalytic activity">
    <reaction evidence="9">
        <text>L-seryl-[protein] + ATP = O-phospho-L-seryl-[protein] + ADP + H(+)</text>
        <dbReference type="Rhea" id="RHEA:17989"/>
        <dbReference type="Rhea" id="RHEA-COMP:9863"/>
        <dbReference type="Rhea" id="RHEA-COMP:11604"/>
        <dbReference type="ChEBI" id="CHEBI:15378"/>
        <dbReference type="ChEBI" id="CHEBI:29999"/>
        <dbReference type="ChEBI" id="CHEBI:30616"/>
        <dbReference type="ChEBI" id="CHEBI:83421"/>
        <dbReference type="ChEBI" id="CHEBI:456216"/>
        <dbReference type="EC" id="2.7.11.1"/>
    </reaction>
</comment>
<keyword evidence="6 13" id="KW-0418">Kinase</keyword>
<dbReference type="RefSeq" id="WP_091028741.1">
    <property type="nucleotide sequence ID" value="NZ_FNAD01000002.1"/>
</dbReference>
<dbReference type="SUPFAM" id="SSF56112">
    <property type="entry name" value="Protein kinase-like (PK-like)"/>
    <property type="match status" value="1"/>
</dbReference>
<dbReference type="STRING" id="58114.SAMN05216270_10210"/>
<dbReference type="SMART" id="SM00220">
    <property type="entry name" value="S_TKc"/>
    <property type="match status" value="1"/>
</dbReference>
<dbReference type="EC" id="2.7.11.1" evidence="1"/>
<dbReference type="InterPro" id="IPR011009">
    <property type="entry name" value="Kinase-like_dom_sf"/>
</dbReference>
<evidence type="ECO:0000256" key="7">
    <source>
        <dbReference type="ARBA" id="ARBA00022840"/>
    </source>
</evidence>
<comment type="catalytic activity">
    <reaction evidence="8">
        <text>L-threonyl-[protein] + ATP = O-phospho-L-threonyl-[protein] + ADP + H(+)</text>
        <dbReference type="Rhea" id="RHEA:46608"/>
        <dbReference type="Rhea" id="RHEA-COMP:11060"/>
        <dbReference type="Rhea" id="RHEA-COMP:11605"/>
        <dbReference type="ChEBI" id="CHEBI:15378"/>
        <dbReference type="ChEBI" id="CHEBI:30013"/>
        <dbReference type="ChEBI" id="CHEBI:30616"/>
        <dbReference type="ChEBI" id="CHEBI:61977"/>
        <dbReference type="ChEBI" id="CHEBI:456216"/>
        <dbReference type="EC" id="2.7.11.1"/>
    </reaction>
</comment>
<dbReference type="InterPro" id="IPR005543">
    <property type="entry name" value="PASTA_dom"/>
</dbReference>
<accession>A0A1G6SCA6</accession>
<feature type="transmembrane region" description="Helical" evidence="11">
    <location>
        <begin position="370"/>
        <end position="392"/>
    </location>
</feature>
<dbReference type="Proteomes" id="UP000198949">
    <property type="component" value="Unassembled WGS sequence"/>
</dbReference>